<dbReference type="Pfam" id="PF12833">
    <property type="entry name" value="HTH_18"/>
    <property type="match status" value="1"/>
</dbReference>
<dbReference type="PANTHER" id="PTHR43280:SF28">
    <property type="entry name" value="HTH-TYPE TRANSCRIPTIONAL ACTIVATOR RHAS"/>
    <property type="match status" value="1"/>
</dbReference>
<dbReference type="InterPro" id="IPR009057">
    <property type="entry name" value="Homeodomain-like_sf"/>
</dbReference>
<dbReference type="InterPro" id="IPR020449">
    <property type="entry name" value="Tscrpt_reg_AraC-type_HTH"/>
</dbReference>
<name>A0A6C0P0L3_9BACL</name>
<dbReference type="PROSITE" id="PS01124">
    <property type="entry name" value="HTH_ARAC_FAMILY_2"/>
    <property type="match status" value="1"/>
</dbReference>
<keyword evidence="3" id="KW-0804">Transcription</keyword>
<dbReference type="EMBL" id="CP048286">
    <property type="protein sequence ID" value="QHW31999.1"/>
    <property type="molecule type" value="Genomic_DNA"/>
</dbReference>
<dbReference type="GO" id="GO:0043565">
    <property type="term" value="F:sequence-specific DNA binding"/>
    <property type="evidence" value="ECO:0007669"/>
    <property type="project" value="InterPro"/>
</dbReference>
<keyword evidence="1" id="KW-0805">Transcription regulation</keyword>
<dbReference type="AlphaFoldDB" id="A0A6C0P0L3"/>
<evidence type="ECO:0000256" key="3">
    <source>
        <dbReference type="ARBA" id="ARBA00023163"/>
    </source>
</evidence>
<keyword evidence="6" id="KW-1185">Reference proteome</keyword>
<feature type="domain" description="HTH araC/xylS-type" evidence="4">
    <location>
        <begin position="204"/>
        <end position="302"/>
    </location>
</feature>
<dbReference type="SUPFAM" id="SSF46689">
    <property type="entry name" value="Homeodomain-like"/>
    <property type="match status" value="1"/>
</dbReference>
<evidence type="ECO:0000259" key="4">
    <source>
        <dbReference type="PROSITE" id="PS01124"/>
    </source>
</evidence>
<dbReference type="PROSITE" id="PS00041">
    <property type="entry name" value="HTH_ARAC_FAMILY_1"/>
    <property type="match status" value="1"/>
</dbReference>
<dbReference type="SMART" id="SM00342">
    <property type="entry name" value="HTH_ARAC"/>
    <property type="match status" value="1"/>
</dbReference>
<dbReference type="InterPro" id="IPR037923">
    <property type="entry name" value="HTH-like"/>
</dbReference>
<gene>
    <name evidence="5" type="ORF">GZH47_15060</name>
</gene>
<dbReference type="PANTHER" id="PTHR43280">
    <property type="entry name" value="ARAC-FAMILY TRANSCRIPTIONAL REGULATOR"/>
    <property type="match status" value="1"/>
</dbReference>
<dbReference type="InterPro" id="IPR018060">
    <property type="entry name" value="HTH_AraC"/>
</dbReference>
<evidence type="ECO:0000313" key="6">
    <source>
        <dbReference type="Proteomes" id="UP000479114"/>
    </source>
</evidence>
<evidence type="ECO:0000256" key="1">
    <source>
        <dbReference type="ARBA" id="ARBA00023015"/>
    </source>
</evidence>
<dbReference type="RefSeq" id="WP_162640803.1">
    <property type="nucleotide sequence ID" value="NZ_CP048286.1"/>
</dbReference>
<dbReference type="Pfam" id="PF02311">
    <property type="entry name" value="AraC_binding"/>
    <property type="match status" value="1"/>
</dbReference>
<dbReference type="Gene3D" id="1.10.10.60">
    <property type="entry name" value="Homeodomain-like"/>
    <property type="match status" value="2"/>
</dbReference>
<dbReference type="InterPro" id="IPR003313">
    <property type="entry name" value="AraC-bd"/>
</dbReference>
<dbReference type="InterPro" id="IPR018062">
    <property type="entry name" value="HTH_AraC-typ_CS"/>
</dbReference>
<proteinExistence type="predicted"/>
<dbReference type="SUPFAM" id="SSF51215">
    <property type="entry name" value="Regulatory protein AraC"/>
    <property type="match status" value="1"/>
</dbReference>
<dbReference type="GO" id="GO:0003700">
    <property type="term" value="F:DNA-binding transcription factor activity"/>
    <property type="evidence" value="ECO:0007669"/>
    <property type="project" value="InterPro"/>
</dbReference>
<dbReference type="KEGG" id="prz:GZH47_15060"/>
<protein>
    <submittedName>
        <fullName evidence="5">AraC family transcriptional regulator</fullName>
    </submittedName>
</protein>
<accession>A0A6C0P0L3</accession>
<reference evidence="5 6" key="1">
    <citation type="submission" date="2020-02" db="EMBL/GenBank/DDBJ databases">
        <title>Paenibacillus sp. nov., isolated from rhizosphere soil of tomato.</title>
        <authorList>
            <person name="Weon H.-Y."/>
            <person name="Lee S.A."/>
        </authorList>
    </citation>
    <scope>NUCLEOTIDE SEQUENCE [LARGE SCALE GENOMIC DNA]</scope>
    <source>
        <strain evidence="5 6">14171R-81</strain>
    </source>
</reference>
<dbReference type="PRINTS" id="PR00032">
    <property type="entry name" value="HTHARAC"/>
</dbReference>
<dbReference type="Proteomes" id="UP000479114">
    <property type="component" value="Chromosome"/>
</dbReference>
<organism evidence="5 6">
    <name type="scientific">Paenibacillus rhizovicinus</name>
    <dbReference type="NCBI Taxonomy" id="2704463"/>
    <lineage>
        <taxon>Bacteria</taxon>
        <taxon>Bacillati</taxon>
        <taxon>Bacillota</taxon>
        <taxon>Bacilli</taxon>
        <taxon>Bacillales</taxon>
        <taxon>Paenibacillaceae</taxon>
        <taxon>Paenibacillus</taxon>
    </lineage>
</organism>
<evidence type="ECO:0000256" key="2">
    <source>
        <dbReference type="ARBA" id="ARBA00023125"/>
    </source>
</evidence>
<sequence>MDTMDEVLQMSRLTKLDVKWSSELQGNEHIAEPKANPNFELLMVTEGPVYLQAGGRRMELQSGECYLLMPWEQHSGYRPISASAGFYWVQFSADPPLRLPGGTPDEAAAAMPNRPRLAAQDLRTAKDDGCAADALLLPRRFKPRNRYELLRLFELMGAQLAEPRGYYRYRCSLLLAQMLELLAHGLLEREQLQHDMPSTFLLYRRIVNKLDEDYMKNPSSEALEQSLHHNYEYLCQIFKKYSGTTIVSYIHQLQIQRAKHLLAATGAMIKEVAEQVGYQDPYYFSRIFKKLEAISPQQFRNLAMRSGAPRD</sequence>
<keyword evidence="2" id="KW-0238">DNA-binding</keyword>
<evidence type="ECO:0000313" key="5">
    <source>
        <dbReference type="EMBL" id="QHW31999.1"/>
    </source>
</evidence>